<feature type="transmembrane region" description="Helical" evidence="1">
    <location>
        <begin position="9"/>
        <end position="27"/>
    </location>
</feature>
<name>A0A517V9E1_9PLAN</name>
<evidence type="ECO:0000313" key="2">
    <source>
        <dbReference type="EMBL" id="QDT89622.1"/>
    </source>
</evidence>
<dbReference type="KEGG" id="gax:Pan161_12540"/>
<keyword evidence="1" id="KW-0472">Membrane</keyword>
<evidence type="ECO:0000256" key="1">
    <source>
        <dbReference type="SAM" id="Phobius"/>
    </source>
</evidence>
<evidence type="ECO:0000313" key="3">
    <source>
        <dbReference type="Proteomes" id="UP000316855"/>
    </source>
</evidence>
<dbReference type="EMBL" id="CP036343">
    <property type="protein sequence ID" value="QDT89622.1"/>
    <property type="molecule type" value="Genomic_DNA"/>
</dbReference>
<organism evidence="2 3">
    <name type="scientific">Gimesia algae</name>
    <dbReference type="NCBI Taxonomy" id="2527971"/>
    <lineage>
        <taxon>Bacteria</taxon>
        <taxon>Pseudomonadati</taxon>
        <taxon>Planctomycetota</taxon>
        <taxon>Planctomycetia</taxon>
        <taxon>Planctomycetales</taxon>
        <taxon>Planctomycetaceae</taxon>
        <taxon>Gimesia</taxon>
    </lineage>
</organism>
<protein>
    <submittedName>
        <fullName evidence="2">Uncharacterized protein</fullName>
    </submittedName>
</protein>
<dbReference type="OrthoDB" id="282413at2"/>
<accession>A0A517V9E1</accession>
<keyword evidence="1" id="KW-1133">Transmembrane helix</keyword>
<dbReference type="AlphaFoldDB" id="A0A517V9E1"/>
<dbReference type="Proteomes" id="UP000316855">
    <property type="component" value="Chromosome"/>
</dbReference>
<sequence>MQKQILRNILIYLGAGLVCVGLLFWSLESFNASQGHWEAEIGRVETQLALTLRLAGREDRPFNRQIVIADREAGTHPAGTFSLPDQAEQMPGNRQTFQDTTIRPGRVTFQWEGHEFDLMLIGLTVDGKQYDWKDQTPIALVR</sequence>
<keyword evidence="1" id="KW-0812">Transmembrane</keyword>
<reference evidence="2 3" key="1">
    <citation type="submission" date="2019-02" db="EMBL/GenBank/DDBJ databases">
        <title>Deep-cultivation of Planctomycetes and their phenomic and genomic characterization uncovers novel biology.</title>
        <authorList>
            <person name="Wiegand S."/>
            <person name="Jogler M."/>
            <person name="Boedeker C."/>
            <person name="Pinto D."/>
            <person name="Vollmers J."/>
            <person name="Rivas-Marin E."/>
            <person name="Kohn T."/>
            <person name="Peeters S.H."/>
            <person name="Heuer A."/>
            <person name="Rast P."/>
            <person name="Oberbeckmann S."/>
            <person name="Bunk B."/>
            <person name="Jeske O."/>
            <person name="Meyerdierks A."/>
            <person name="Storesund J.E."/>
            <person name="Kallscheuer N."/>
            <person name="Luecker S."/>
            <person name="Lage O.M."/>
            <person name="Pohl T."/>
            <person name="Merkel B.J."/>
            <person name="Hornburger P."/>
            <person name="Mueller R.-W."/>
            <person name="Bruemmer F."/>
            <person name="Labrenz M."/>
            <person name="Spormann A.M."/>
            <person name="Op den Camp H."/>
            <person name="Overmann J."/>
            <person name="Amann R."/>
            <person name="Jetten M.S.M."/>
            <person name="Mascher T."/>
            <person name="Medema M.H."/>
            <person name="Devos D.P."/>
            <person name="Kaster A.-K."/>
            <person name="Ovreas L."/>
            <person name="Rohde M."/>
            <person name="Galperin M.Y."/>
            <person name="Jogler C."/>
        </authorList>
    </citation>
    <scope>NUCLEOTIDE SEQUENCE [LARGE SCALE GENOMIC DNA]</scope>
    <source>
        <strain evidence="2 3">Pan161</strain>
    </source>
</reference>
<keyword evidence="3" id="KW-1185">Reference proteome</keyword>
<gene>
    <name evidence="2" type="ORF">Pan161_12540</name>
</gene>
<proteinExistence type="predicted"/>
<dbReference type="RefSeq" id="WP_145225007.1">
    <property type="nucleotide sequence ID" value="NZ_CP036343.1"/>
</dbReference>